<proteinExistence type="predicted"/>
<reference evidence="4 5" key="2">
    <citation type="submission" date="2018-02" db="EMBL/GenBank/DDBJ databases">
        <title>Phenotypic and genomic properties of facultatively anaerobic sulfur-reducing natronoarchaea from hypersaline soda lakes.</title>
        <authorList>
            <person name="Sorokin D.Y."/>
            <person name="Kublanov I.V."/>
            <person name="Roman P."/>
            <person name="Sinninghe Damste J.S."/>
            <person name="Golyshin P.N."/>
            <person name="Rojo D."/>
            <person name="Ciordia S."/>
            <person name="Mena M.D.C."/>
            <person name="Ferrer M."/>
            <person name="Messina E."/>
            <person name="Smedile F."/>
            <person name="La Spada G."/>
            <person name="La Cono V."/>
            <person name="Yakimov M.M."/>
        </authorList>
    </citation>
    <scope>NUCLEOTIDE SEQUENCE [LARGE SCALE GENOMIC DNA]</scope>
    <source>
        <strain evidence="4 5">AArc-Mg</strain>
        <plasmid evidence="4">pAArc-Mg-01</plasmid>
        <plasmid evidence="5">paarc-mg-01</plasmid>
    </source>
</reference>
<geneLocation type="plasmid" evidence="4">
    <name>pAArc-Mg-01</name>
</geneLocation>
<evidence type="ECO:0000313" key="5">
    <source>
        <dbReference type="Proteomes" id="UP000258613"/>
    </source>
</evidence>
<keyword evidence="2" id="KW-0812">Transmembrane</keyword>
<feature type="transmembrane region" description="Helical" evidence="2">
    <location>
        <begin position="6"/>
        <end position="23"/>
    </location>
</feature>
<geneLocation type="plasmid" evidence="5">
    <name>paarc-mg-01</name>
</geneLocation>
<reference evidence="3 6" key="1">
    <citation type="submission" date="2017-10" db="EMBL/GenBank/DDBJ databases">
        <title>Phenotypic and genomic properties of facultatively anaerobic sulfur-reducing natronoarchaea from hypersaline soda lakes.</title>
        <authorList>
            <person name="Sorokin D.Y."/>
            <person name="Kublanov I.V."/>
            <person name="Roman P."/>
            <person name="Sinninghe Damste J.S."/>
            <person name="Golyshin P.N."/>
            <person name="Rojo D."/>
            <person name="Ciordia S."/>
            <person name="Mena Md.C."/>
            <person name="Ferrer M."/>
            <person name="Messina E."/>
            <person name="Smedile F."/>
            <person name="La Spada G."/>
            <person name="La Cono V."/>
            <person name="Yakimov M.M."/>
        </authorList>
    </citation>
    <scope>NUCLEOTIDE SEQUENCE [LARGE SCALE GENOMIC DNA]</scope>
    <source>
        <strain evidence="3 6">AArc1</strain>
        <plasmid evidence="3">pAArc1-02</plasmid>
        <plasmid evidence="6">paarc1-02</plasmid>
    </source>
</reference>
<dbReference type="EMBL" id="CP024046">
    <property type="protein sequence ID" value="AXR76292.1"/>
    <property type="molecule type" value="Genomic_DNA"/>
</dbReference>
<accession>A0A346P9U7</accession>
<evidence type="ECO:0000313" key="4">
    <source>
        <dbReference type="EMBL" id="AXR79980.1"/>
    </source>
</evidence>
<feature type="region of interest" description="Disordered" evidence="1">
    <location>
        <begin position="35"/>
        <end position="75"/>
    </location>
</feature>
<dbReference type="Proteomes" id="UP000258707">
    <property type="component" value="Plasmid pAArc1-02"/>
</dbReference>
<evidence type="ECO:0000256" key="1">
    <source>
        <dbReference type="SAM" id="MobiDB-lite"/>
    </source>
</evidence>
<name>A0A346PKD5_9EURY</name>
<dbReference type="AlphaFoldDB" id="A0A346PKD5"/>
<dbReference type="KEGG" id="nan:AArc1_5091"/>
<feature type="transmembrane region" description="Helical" evidence="2">
    <location>
        <begin position="255"/>
        <end position="273"/>
    </location>
</feature>
<keyword evidence="4" id="KW-0614">Plasmid</keyword>
<evidence type="ECO:0000313" key="6">
    <source>
        <dbReference type="Proteomes" id="UP000258707"/>
    </source>
</evidence>
<sequence>MPVAGLVFSGVVAAFGILVLRDARNTRDRVLTATELHEHGEQLEDSGTGTTARGPVSVTAPGRPDRAPPAEVETTDGEPALWAWRVRSKHAKRRGGSAWRTSDSGLAIGEFSLRQDWEDITIDTDSLLDEEVGVLQGHTDPFEAPNCYLGEPKLDVLLGELDPINKLLERWGLTGDDGLLSELEITISSGRKTMTPDRYQATVIRDGDELLVQGELDETGDTPVLRGTENVPMLVAVGNLEKRAEQIKKQARRKAITGVGIIGFGCLVAAIAVL</sequence>
<dbReference type="EMBL" id="CP027032">
    <property type="protein sequence ID" value="AXR79980.1"/>
    <property type="molecule type" value="Genomic_DNA"/>
</dbReference>
<geneLocation type="plasmid" evidence="6">
    <name>paarc1-02</name>
</geneLocation>
<keyword evidence="2" id="KW-1133">Transmembrane helix</keyword>
<dbReference type="Proteomes" id="UP000258613">
    <property type="component" value="Plasmid pAArc-Mg-01"/>
</dbReference>
<accession>A0A346PKD5</accession>
<evidence type="ECO:0000256" key="2">
    <source>
        <dbReference type="SAM" id="Phobius"/>
    </source>
</evidence>
<keyword evidence="5" id="KW-1185">Reference proteome</keyword>
<gene>
    <name evidence="3" type="ORF">AArc1_5091</name>
    <name evidence="4" type="ORF">AArcMg_4155</name>
</gene>
<keyword evidence="2" id="KW-0472">Membrane</keyword>
<evidence type="ECO:0000313" key="3">
    <source>
        <dbReference type="EMBL" id="AXR76292.1"/>
    </source>
</evidence>
<geneLocation type="plasmid" evidence="3">
    <name>pAArc1-02</name>
</geneLocation>
<organism evidence="4 5">
    <name type="scientific">Natrarchaeobaculum sulfurireducens</name>
    <dbReference type="NCBI Taxonomy" id="2044521"/>
    <lineage>
        <taxon>Archaea</taxon>
        <taxon>Methanobacteriati</taxon>
        <taxon>Methanobacteriota</taxon>
        <taxon>Stenosarchaea group</taxon>
        <taxon>Halobacteria</taxon>
        <taxon>Halobacteriales</taxon>
        <taxon>Natrialbaceae</taxon>
        <taxon>Natrarchaeobaculum</taxon>
    </lineage>
</organism>
<protein>
    <submittedName>
        <fullName evidence="4">Uncharacterized protein</fullName>
    </submittedName>
</protein>
<dbReference type="KEGG" id="nag:AArcMg_4155"/>